<protein>
    <recommendedName>
        <fullName evidence="4">Major Facilitator Superfamily protein</fullName>
    </recommendedName>
</protein>
<keyword evidence="1" id="KW-1133">Transmembrane helix</keyword>
<feature type="transmembrane region" description="Helical" evidence="1">
    <location>
        <begin position="185"/>
        <end position="206"/>
    </location>
</feature>
<sequence length="353" mass="38291">MGASSLLISLSLVKDHHSFFLLASLYVLGEVRGSLNSVYVTTFTNDSFASSSTKRPYVVVAMGGPIAGIVAGALMSLGSTEIQGTTWIAIVAALDLATLALTRWLPRPSSFGRTPSSKSLLKLASAKVVVRERMQAVHRRPIGHAAYRYRYALAALVGVKVAVLALVGYQWKVVAGDYFVDEQRLLAYFAAFYAVSDVLILLLQLSTATKLLDRFGIGLPLHAYPLLLAVLGVTALATGTPAMMIVVFTLGRGLNVLRRSFHDPGLASAYSILDPKIRRETIVVVKGMIKPFAEAVAALGLLFFSSELSASQLTFIWLVMLVPWFWFAHWVAETYDRVGTPRVGVAIEELDPS</sequence>
<feature type="transmembrane region" description="Helical" evidence="1">
    <location>
        <begin position="151"/>
        <end position="173"/>
    </location>
</feature>
<feature type="transmembrane region" description="Helical" evidence="1">
    <location>
        <begin position="283"/>
        <end position="304"/>
    </location>
</feature>
<feature type="transmembrane region" description="Helical" evidence="1">
    <location>
        <begin position="226"/>
        <end position="250"/>
    </location>
</feature>
<proteinExistence type="predicted"/>
<keyword evidence="1" id="KW-0812">Transmembrane</keyword>
<gene>
    <name evidence="2" type="ORF">Pla22_47660</name>
</gene>
<evidence type="ECO:0000313" key="3">
    <source>
        <dbReference type="Proteomes" id="UP000316598"/>
    </source>
</evidence>
<feature type="transmembrane region" description="Helical" evidence="1">
    <location>
        <begin position="87"/>
        <end position="105"/>
    </location>
</feature>
<dbReference type="AlphaFoldDB" id="A0A5C5WHJ0"/>
<organism evidence="2 3">
    <name type="scientific">Rubripirellula amarantea</name>
    <dbReference type="NCBI Taxonomy" id="2527999"/>
    <lineage>
        <taxon>Bacteria</taxon>
        <taxon>Pseudomonadati</taxon>
        <taxon>Planctomycetota</taxon>
        <taxon>Planctomycetia</taxon>
        <taxon>Pirellulales</taxon>
        <taxon>Pirellulaceae</taxon>
        <taxon>Rubripirellula</taxon>
    </lineage>
</organism>
<reference evidence="2 3" key="1">
    <citation type="submission" date="2019-02" db="EMBL/GenBank/DDBJ databases">
        <title>Deep-cultivation of Planctomycetes and their phenomic and genomic characterization uncovers novel biology.</title>
        <authorList>
            <person name="Wiegand S."/>
            <person name="Jogler M."/>
            <person name="Boedeker C."/>
            <person name="Pinto D."/>
            <person name="Vollmers J."/>
            <person name="Rivas-Marin E."/>
            <person name="Kohn T."/>
            <person name="Peeters S.H."/>
            <person name="Heuer A."/>
            <person name="Rast P."/>
            <person name="Oberbeckmann S."/>
            <person name="Bunk B."/>
            <person name="Jeske O."/>
            <person name="Meyerdierks A."/>
            <person name="Storesund J.E."/>
            <person name="Kallscheuer N."/>
            <person name="Luecker S."/>
            <person name="Lage O.M."/>
            <person name="Pohl T."/>
            <person name="Merkel B.J."/>
            <person name="Hornburger P."/>
            <person name="Mueller R.-W."/>
            <person name="Bruemmer F."/>
            <person name="Labrenz M."/>
            <person name="Spormann A.M."/>
            <person name="Op Den Camp H."/>
            <person name="Overmann J."/>
            <person name="Amann R."/>
            <person name="Jetten M.S.M."/>
            <person name="Mascher T."/>
            <person name="Medema M.H."/>
            <person name="Devos D.P."/>
            <person name="Kaster A.-K."/>
            <person name="Ovreas L."/>
            <person name="Rohde M."/>
            <person name="Galperin M.Y."/>
            <person name="Jogler C."/>
        </authorList>
    </citation>
    <scope>NUCLEOTIDE SEQUENCE [LARGE SCALE GENOMIC DNA]</scope>
    <source>
        <strain evidence="2 3">Pla22</strain>
    </source>
</reference>
<feature type="transmembrane region" description="Helical" evidence="1">
    <location>
        <begin position="310"/>
        <end position="332"/>
    </location>
</feature>
<keyword evidence="1" id="KW-0472">Membrane</keyword>
<comment type="caution">
    <text evidence="2">The sequence shown here is derived from an EMBL/GenBank/DDBJ whole genome shotgun (WGS) entry which is preliminary data.</text>
</comment>
<evidence type="ECO:0008006" key="4">
    <source>
        <dbReference type="Google" id="ProtNLM"/>
    </source>
</evidence>
<accession>A0A5C5WHJ0</accession>
<evidence type="ECO:0000256" key="1">
    <source>
        <dbReference type="SAM" id="Phobius"/>
    </source>
</evidence>
<keyword evidence="3" id="KW-1185">Reference proteome</keyword>
<feature type="transmembrane region" description="Helical" evidence="1">
    <location>
        <begin position="57"/>
        <end position="75"/>
    </location>
</feature>
<name>A0A5C5WHJ0_9BACT</name>
<dbReference type="Proteomes" id="UP000316598">
    <property type="component" value="Unassembled WGS sequence"/>
</dbReference>
<dbReference type="EMBL" id="SJPI01000003">
    <property type="protein sequence ID" value="TWT49569.1"/>
    <property type="molecule type" value="Genomic_DNA"/>
</dbReference>
<evidence type="ECO:0000313" key="2">
    <source>
        <dbReference type="EMBL" id="TWT49569.1"/>
    </source>
</evidence>